<evidence type="ECO:0000313" key="2">
    <source>
        <dbReference type="EMBL" id="GBO27679.1"/>
    </source>
</evidence>
<dbReference type="EMBL" id="BGPR01050719">
    <property type="protein sequence ID" value="GBO27679.1"/>
    <property type="molecule type" value="Genomic_DNA"/>
</dbReference>
<accession>A0A4Y2VQL8</accession>
<feature type="compositionally biased region" description="Acidic residues" evidence="1">
    <location>
        <begin position="1"/>
        <end position="16"/>
    </location>
</feature>
<feature type="non-terminal residue" evidence="3">
    <location>
        <position position="1597"/>
    </location>
</feature>
<feature type="region of interest" description="Disordered" evidence="1">
    <location>
        <begin position="1571"/>
        <end position="1597"/>
    </location>
</feature>
<keyword evidence="4" id="KW-1185">Reference proteome</keyword>
<organism evidence="3 4">
    <name type="scientific">Araneus ventricosus</name>
    <name type="common">Orbweaver spider</name>
    <name type="synonym">Epeira ventricosa</name>
    <dbReference type="NCBI Taxonomy" id="182803"/>
    <lineage>
        <taxon>Eukaryota</taxon>
        <taxon>Metazoa</taxon>
        <taxon>Ecdysozoa</taxon>
        <taxon>Arthropoda</taxon>
        <taxon>Chelicerata</taxon>
        <taxon>Arachnida</taxon>
        <taxon>Araneae</taxon>
        <taxon>Araneomorphae</taxon>
        <taxon>Entelegynae</taxon>
        <taxon>Araneoidea</taxon>
        <taxon>Araneidae</taxon>
        <taxon>Araneus</taxon>
    </lineage>
</organism>
<dbReference type="Proteomes" id="UP000499080">
    <property type="component" value="Unassembled WGS sequence"/>
</dbReference>
<evidence type="ECO:0000256" key="1">
    <source>
        <dbReference type="SAM" id="MobiDB-lite"/>
    </source>
</evidence>
<gene>
    <name evidence="2" type="ORF">AVEN_251716_1</name>
    <name evidence="3" type="ORF">AVEN_58355_1</name>
</gene>
<comment type="caution">
    <text evidence="3">The sequence shown here is derived from an EMBL/GenBank/DDBJ whole genome shotgun (WGS) entry which is preliminary data.</text>
</comment>
<feature type="region of interest" description="Disordered" evidence="1">
    <location>
        <begin position="1"/>
        <end position="21"/>
    </location>
</feature>
<dbReference type="OrthoDB" id="6435844at2759"/>
<dbReference type="EMBL" id="BGPR01050722">
    <property type="protein sequence ID" value="GBO27683.1"/>
    <property type="molecule type" value="Genomic_DNA"/>
</dbReference>
<protein>
    <submittedName>
        <fullName evidence="3">Uncharacterized protein</fullName>
    </submittedName>
</protein>
<sequence length="1597" mass="176529">MSNQEVEESVSEDEEIAVPNLPSSIDVRKALDVLRCTLEQRGGVPVLRKSGPTPQWPAKPVPHTYIPKRFLRIWAEKQDELMMEGPSGDGPVDAWDSPLLPGRTSETHQTSDDYTTRSPLPEDIFPSQSEPFPSIIDTEIEASETLREEFISRSSVPFRGPSSLLNTLIFRPSLPDEPPSSDIPTPTVSSSTFAQTSLRDLSASWTLIDEADSPFRMSSRRALSSLYDLRSSWTEIDEAASSFRMSSRRALSYSPSEEFAIITAISATYIYQVDSEEFTIDPSDVVSGYPFSSLPSNETSRPSERLPDLKNPSAFNISVHLQNSDASHFDTSSKTPISHESYHSVSEMQPSFTSNLFPVGASEALTDGSSDFSSSVKPGISTDEHSPTTESSLFQFANLTGASFDLIHPSFTQWNSYSASLTIHTSSLSTEAYYFSNNTLDSSFVQSLLLQQSTGMIPLLTPQRTFFLSNVETTVTIIDNKDAPFTYVLPTLTVTGTTFSGTYGIFTSYPEDFSFIPPLENEMEVTIFNDFSTFKHLSSSFDTFSTADSIQGLRSSFSHISMENIISENSSVFENETDFLQSKPASQFPKPSTEYTYFSTVGLLNETGASSEMPFKKYSVSGTMHRPELSVSTEAVLNKTADSSENFESSKTQMHEVQTTMKTTDFISFNEIDSHQQMTLNISAEYSPSPALPSNILTTMFEHNETLSTIIFESLTTSFHTEEHVDSSWKTTDVLSNEVTERGDRTKSEEATFIQSQDLKLSSSTIKDEISTDSGDNFLDPFTHHITVRSLRDTSSFDISTRVLLDLSTSNGFDARSSASGAMEESFSRISTTKHVSNLHEIEIAPTLSSMPLPQSKSEALLPDFVTNRLEQEITTYVPLLSKNLLDDQSSVISSKSEIYFLESSFIPLKTLYSENLFHSQSATYLSDQYVSSYNQRTILPHNQSDVTESYTLGSSNLAIAYKESTAGETFSKSIETSINEHSLDSLLSGDFEVTKNFNPSISPSSLEPMEMPTSLLLYTYNQLTAVPPTSVHEEYSTILSQLDNHLLESSNASSKALDDTPSLINESKSGDIDLKSEESILLISRSSESDVSIFASDYYVTPSLPLSSINLEIASSEADSTFEQEEPKRSYFEFHESTRILEPEIKPLTTRLFSSPDYVRSAIYDSSETSSDILKDFKISSTLITDIYQPSLQSYLVSSLEPESSFFSSPSTQMNFSSFVAIGHSDIKSKTVDSAVEISYDQSSPSSEVVSFSRIQATKSLDIAPETEQGSLFSSVVESSFPEMGILDLSTYLHELSLSFKVPSPVWSPDLFSTVFKHPRSMDSFLAKHETQSYLSPRVLSATGSELSSSIISSVKELESIKSEPTPEVPSLLLTPLLSVSSWLSEVQPTEMFSFKHPLSLHSDYHGFQSADGPFLSSEYVYTSMKQTLILSSTKEPSSDESYFPLPITASILSGMLSSRQPLSVSVFSSSMHPTSVESYFPKSILSSAMSNILSSEHYSPTSSKSKEPLSIVSYHPQSVVSPSLWAPTLPSYEDMISAQSLSNVLSSFKIKEPVSIESDQPELRLTRTLATPILPHSNSNYDTPPVYPKEEPKSI</sequence>
<evidence type="ECO:0000313" key="3">
    <source>
        <dbReference type="EMBL" id="GBO27683.1"/>
    </source>
</evidence>
<proteinExistence type="predicted"/>
<name>A0A4Y2VQL8_ARAVE</name>
<reference evidence="3 4" key="1">
    <citation type="journal article" date="2019" name="Sci. Rep.">
        <title>Orb-weaving spider Araneus ventricosus genome elucidates the spidroin gene catalogue.</title>
        <authorList>
            <person name="Kono N."/>
            <person name="Nakamura H."/>
            <person name="Ohtoshi R."/>
            <person name="Moran D.A.P."/>
            <person name="Shinohara A."/>
            <person name="Yoshida Y."/>
            <person name="Fujiwara M."/>
            <person name="Mori M."/>
            <person name="Tomita M."/>
            <person name="Arakawa K."/>
        </authorList>
    </citation>
    <scope>NUCLEOTIDE SEQUENCE [LARGE SCALE GENOMIC DNA]</scope>
</reference>
<evidence type="ECO:0000313" key="4">
    <source>
        <dbReference type="Proteomes" id="UP000499080"/>
    </source>
</evidence>